<dbReference type="RefSeq" id="WP_154523541.1">
    <property type="nucleotide sequence ID" value="NZ_JAXEDB010000025.1"/>
</dbReference>
<keyword evidence="2" id="KW-0456">Lyase</keyword>
<dbReference type="PANTHER" id="PTHR30492">
    <property type="entry name" value="METHYLGLYOXAL SYNTHASE"/>
    <property type="match status" value="1"/>
</dbReference>
<proteinExistence type="predicted"/>
<dbReference type="GO" id="GO:0005829">
    <property type="term" value="C:cytosol"/>
    <property type="evidence" value="ECO:0007669"/>
    <property type="project" value="TreeGrafter"/>
</dbReference>
<dbReference type="EMBL" id="VULZ01000003">
    <property type="protein sequence ID" value="MSS14210.1"/>
    <property type="molecule type" value="Genomic_DNA"/>
</dbReference>
<protein>
    <submittedName>
        <fullName evidence="2">Methylglyoxal synthase</fullName>
        <ecNumber evidence="2">4.2.3.3</ecNumber>
    </submittedName>
</protein>
<name>A0A6L5X1X1_9FIRM</name>
<dbReference type="Proteomes" id="UP000481852">
    <property type="component" value="Unassembled WGS sequence"/>
</dbReference>
<dbReference type="InterPro" id="IPR004363">
    <property type="entry name" value="Methylgl_synth"/>
</dbReference>
<dbReference type="SUPFAM" id="SSF52335">
    <property type="entry name" value="Methylglyoxal synthase-like"/>
    <property type="match status" value="1"/>
</dbReference>
<gene>
    <name evidence="2" type="ORF">FYJ35_03985</name>
</gene>
<feature type="domain" description="MGS-like" evidence="1">
    <location>
        <begin position="1"/>
        <end position="134"/>
    </location>
</feature>
<organism evidence="2 3">
    <name type="scientific">Porcincola intestinalis</name>
    <dbReference type="NCBI Taxonomy" id="2606632"/>
    <lineage>
        <taxon>Bacteria</taxon>
        <taxon>Bacillati</taxon>
        <taxon>Bacillota</taxon>
        <taxon>Clostridia</taxon>
        <taxon>Lachnospirales</taxon>
        <taxon>Lachnospiraceae</taxon>
        <taxon>Porcincola</taxon>
    </lineage>
</organism>
<evidence type="ECO:0000313" key="2">
    <source>
        <dbReference type="EMBL" id="MSS14210.1"/>
    </source>
</evidence>
<evidence type="ECO:0000313" key="3">
    <source>
        <dbReference type="Proteomes" id="UP000481852"/>
    </source>
</evidence>
<dbReference type="NCBIfam" id="NF003559">
    <property type="entry name" value="PRK05234.1"/>
    <property type="match status" value="1"/>
</dbReference>
<dbReference type="EC" id="4.2.3.3" evidence="2"/>
<dbReference type="Gene3D" id="3.40.50.1380">
    <property type="entry name" value="Methylglyoxal synthase-like domain"/>
    <property type="match status" value="1"/>
</dbReference>
<accession>A0A6L5X1X1</accession>
<dbReference type="InterPro" id="IPR036914">
    <property type="entry name" value="MGS-like_dom_sf"/>
</dbReference>
<dbReference type="Pfam" id="PF02142">
    <property type="entry name" value="MGS"/>
    <property type="match status" value="1"/>
</dbReference>
<dbReference type="PANTHER" id="PTHR30492:SF0">
    <property type="entry name" value="METHYLGLYOXAL SYNTHASE"/>
    <property type="match status" value="1"/>
</dbReference>
<comment type="caution">
    <text evidence="2">The sequence shown here is derived from an EMBL/GenBank/DDBJ whole genome shotgun (WGS) entry which is preliminary data.</text>
</comment>
<sequence length="134" mass="15381">MNIGFIADSNRKDLIENFCVAYKSILAKHNLYATEMTGRRIEQATNLHVHKFLSGSVGGENQFIDRIQRNDLDLVIYFYNPIETSPNQLDILSVTQECDRYNIPVATNIATAEAMILAMDRGDFDWRNNVRHDD</sequence>
<dbReference type="SMART" id="SM00851">
    <property type="entry name" value="MGS"/>
    <property type="match status" value="1"/>
</dbReference>
<dbReference type="AlphaFoldDB" id="A0A6L5X1X1"/>
<dbReference type="InterPro" id="IPR011607">
    <property type="entry name" value="MGS-like_dom"/>
</dbReference>
<dbReference type="PROSITE" id="PS51855">
    <property type="entry name" value="MGS"/>
    <property type="match status" value="1"/>
</dbReference>
<dbReference type="GO" id="GO:0019242">
    <property type="term" value="P:methylglyoxal biosynthetic process"/>
    <property type="evidence" value="ECO:0007669"/>
    <property type="project" value="InterPro"/>
</dbReference>
<dbReference type="GO" id="GO:0008929">
    <property type="term" value="F:methylglyoxal synthase activity"/>
    <property type="evidence" value="ECO:0007669"/>
    <property type="project" value="UniProtKB-EC"/>
</dbReference>
<reference evidence="2 3" key="1">
    <citation type="submission" date="2019-08" db="EMBL/GenBank/DDBJ databases">
        <title>In-depth cultivation of the pig gut microbiome towards novel bacterial diversity and tailored functional studies.</title>
        <authorList>
            <person name="Wylensek D."/>
            <person name="Hitch T.C.A."/>
            <person name="Clavel T."/>
        </authorList>
    </citation>
    <scope>NUCLEOTIDE SEQUENCE [LARGE SCALE GENOMIC DNA]</scope>
    <source>
        <strain evidence="2 3">Oil+RF-744-WCA-WT-11</strain>
    </source>
</reference>
<evidence type="ECO:0000259" key="1">
    <source>
        <dbReference type="PROSITE" id="PS51855"/>
    </source>
</evidence>
<keyword evidence="3" id="KW-1185">Reference proteome</keyword>